<accession>A0A0Q3EQ52</accession>
<reference evidence="8" key="2">
    <citation type="submission" date="2017-06" db="EMBL/GenBank/DDBJ databases">
        <title>WGS assembly of Brachypodium distachyon.</title>
        <authorList>
            <consortium name="The International Brachypodium Initiative"/>
            <person name="Lucas S."/>
            <person name="Harmon-Smith M."/>
            <person name="Lail K."/>
            <person name="Tice H."/>
            <person name="Grimwood J."/>
            <person name="Bruce D."/>
            <person name="Barry K."/>
            <person name="Shu S."/>
            <person name="Lindquist E."/>
            <person name="Wang M."/>
            <person name="Pitluck S."/>
            <person name="Vogel J.P."/>
            <person name="Garvin D.F."/>
            <person name="Mockler T.C."/>
            <person name="Schmutz J."/>
            <person name="Rokhsar D."/>
            <person name="Bevan M.W."/>
        </authorList>
    </citation>
    <scope>NUCLEOTIDE SEQUENCE</scope>
    <source>
        <strain evidence="8">Bd21</strain>
    </source>
</reference>
<evidence type="ECO:0000256" key="4">
    <source>
        <dbReference type="ARBA" id="ARBA00023163"/>
    </source>
</evidence>
<organism evidence="8">
    <name type="scientific">Brachypodium distachyon</name>
    <name type="common">Purple false brome</name>
    <name type="synonym">Trachynia distachya</name>
    <dbReference type="NCBI Taxonomy" id="15368"/>
    <lineage>
        <taxon>Eukaryota</taxon>
        <taxon>Viridiplantae</taxon>
        <taxon>Streptophyta</taxon>
        <taxon>Embryophyta</taxon>
        <taxon>Tracheophyta</taxon>
        <taxon>Spermatophyta</taxon>
        <taxon>Magnoliopsida</taxon>
        <taxon>Liliopsida</taxon>
        <taxon>Poales</taxon>
        <taxon>Poaceae</taxon>
        <taxon>BOP clade</taxon>
        <taxon>Pooideae</taxon>
        <taxon>Stipodae</taxon>
        <taxon>Brachypodieae</taxon>
        <taxon>Brachypodium</taxon>
    </lineage>
</organism>
<evidence type="ECO:0000256" key="5">
    <source>
        <dbReference type="ARBA" id="ARBA00023242"/>
    </source>
</evidence>
<feature type="compositionally biased region" description="Low complexity" evidence="6">
    <location>
        <begin position="336"/>
        <end position="352"/>
    </location>
</feature>
<feature type="compositionally biased region" description="Low complexity" evidence="6">
    <location>
        <begin position="225"/>
        <end position="234"/>
    </location>
</feature>
<dbReference type="EMBL" id="CM000883">
    <property type="protein sequence ID" value="KQJ89535.1"/>
    <property type="molecule type" value="Genomic_DNA"/>
</dbReference>
<dbReference type="GO" id="GO:0006355">
    <property type="term" value="P:regulation of DNA-templated transcription"/>
    <property type="evidence" value="ECO:0007669"/>
    <property type="project" value="InterPro"/>
</dbReference>
<evidence type="ECO:0000259" key="7">
    <source>
        <dbReference type="PROSITE" id="PS51005"/>
    </source>
</evidence>
<keyword evidence="5" id="KW-0539">Nucleus</keyword>
<evidence type="ECO:0000256" key="6">
    <source>
        <dbReference type="SAM" id="MobiDB-lite"/>
    </source>
</evidence>
<dbReference type="AlphaFoldDB" id="A0A0Q3EQ52"/>
<proteinExistence type="predicted"/>
<dbReference type="GO" id="GO:0005634">
    <property type="term" value="C:nucleus"/>
    <property type="evidence" value="ECO:0007669"/>
    <property type="project" value="UniProtKB-SubCell"/>
</dbReference>
<evidence type="ECO:0000256" key="3">
    <source>
        <dbReference type="ARBA" id="ARBA00023125"/>
    </source>
</evidence>
<dbReference type="InterPro" id="IPR003441">
    <property type="entry name" value="NAC-dom"/>
</dbReference>
<keyword evidence="3" id="KW-0238">DNA-binding</keyword>
<sequence>MAALAALRFGVRFHPTPAEAIGLYLRRWIAGDPVPDAEGIIHAADVYGHPPADLAAAFPRLPKTHDRYFYTTCKRVPIRGGAGYRTSRAVAGVSWGTNNNKPVVDAVTGEPIGFVETLKYGKTDWLMEEFHRLPEEAAADGIAESVLCRLYVKEHAKPGSLAVAESIAGDRILQQEPAAAAGDLLLQQAAMAAGPQRMPPSSPRNRRVMALPVLPAPAPATIQQKRAAPVVADAPRPKKRARAAAAPAAATRPVMASPPAATAPPAPKVVPLRQVPRPSGCPRPPPGLLGLEPRRPTLTVAELMALFEKNDSAVQEEAAQEEEEDEWACLDAIQQQSPTAAAAAQQEEAPAAADDDDQDFGDFASALETDLETETAAIPTEEDDGAAARSLEGLDADEREDDAIALDISDVLSFVDVEDDGDGAWERMPLSDLTDLQY</sequence>
<name>A0A0Q3EQ52_BRADI</name>
<evidence type="ECO:0000256" key="1">
    <source>
        <dbReference type="ARBA" id="ARBA00004123"/>
    </source>
</evidence>
<evidence type="ECO:0000313" key="9">
    <source>
        <dbReference type="EnsemblPlants" id="KQJ89535"/>
    </source>
</evidence>
<protein>
    <recommendedName>
        <fullName evidence="7">NAC domain-containing protein</fullName>
    </recommendedName>
</protein>
<dbReference type="Proteomes" id="UP000008810">
    <property type="component" value="Chromosome 4"/>
</dbReference>
<keyword evidence="10" id="KW-1185">Reference proteome</keyword>
<reference evidence="9" key="3">
    <citation type="submission" date="2018-08" db="UniProtKB">
        <authorList>
            <consortium name="EnsemblPlants"/>
        </authorList>
    </citation>
    <scope>IDENTIFICATION</scope>
    <source>
        <strain evidence="9">cv. Bd21</strain>
    </source>
</reference>
<keyword evidence="2" id="KW-0805">Transcription regulation</keyword>
<dbReference type="SUPFAM" id="SSF101941">
    <property type="entry name" value="NAC domain"/>
    <property type="match status" value="1"/>
</dbReference>
<dbReference type="PROSITE" id="PS51005">
    <property type="entry name" value="NAC"/>
    <property type="match status" value="1"/>
</dbReference>
<dbReference type="InterPro" id="IPR036093">
    <property type="entry name" value="NAC_dom_sf"/>
</dbReference>
<dbReference type="InParanoid" id="A0A0Q3EQ52"/>
<dbReference type="Gramene" id="KQJ89535">
    <property type="protein sequence ID" value="KQJ89535"/>
    <property type="gene ID" value="BRADI_4g26275v3"/>
</dbReference>
<dbReference type="OrthoDB" id="696608at2759"/>
<reference evidence="8 9" key="1">
    <citation type="journal article" date="2010" name="Nature">
        <title>Genome sequencing and analysis of the model grass Brachypodium distachyon.</title>
        <authorList>
            <consortium name="International Brachypodium Initiative"/>
        </authorList>
    </citation>
    <scope>NUCLEOTIDE SEQUENCE [LARGE SCALE GENOMIC DNA]</scope>
    <source>
        <strain evidence="8 9">Bd21</strain>
    </source>
</reference>
<keyword evidence="4" id="KW-0804">Transcription</keyword>
<evidence type="ECO:0000256" key="2">
    <source>
        <dbReference type="ARBA" id="ARBA00023015"/>
    </source>
</evidence>
<dbReference type="Pfam" id="PF02365">
    <property type="entry name" value="NAM"/>
    <property type="match status" value="1"/>
</dbReference>
<feature type="domain" description="NAC" evidence="7">
    <location>
        <begin position="7"/>
        <end position="153"/>
    </location>
</feature>
<feature type="compositionally biased region" description="Low complexity" evidence="6">
    <location>
        <begin position="243"/>
        <end position="260"/>
    </location>
</feature>
<comment type="subcellular location">
    <subcellularLocation>
        <location evidence="1">Nucleus</location>
    </subcellularLocation>
</comment>
<evidence type="ECO:0000313" key="10">
    <source>
        <dbReference type="Proteomes" id="UP000008810"/>
    </source>
</evidence>
<feature type="region of interest" description="Disordered" evidence="6">
    <location>
        <begin position="336"/>
        <end position="399"/>
    </location>
</feature>
<gene>
    <name evidence="8" type="ORF">BRADI_4g26275v3</name>
</gene>
<evidence type="ECO:0000313" key="8">
    <source>
        <dbReference type="EMBL" id="KQJ89535.1"/>
    </source>
</evidence>
<dbReference type="PANTHER" id="PTHR31719">
    <property type="entry name" value="NAC TRANSCRIPTION FACTOR 56"/>
    <property type="match status" value="1"/>
</dbReference>
<dbReference type="FunCoup" id="A0A0Q3EQ52">
    <property type="interactions" value="201"/>
</dbReference>
<dbReference type="PANTHER" id="PTHR31719:SF43">
    <property type="entry name" value="NAC TRANSCRIPTION FACTOR 56"/>
    <property type="match status" value="1"/>
</dbReference>
<feature type="region of interest" description="Disordered" evidence="6">
    <location>
        <begin position="222"/>
        <end position="268"/>
    </location>
</feature>
<dbReference type="EnsemblPlants" id="KQJ89535">
    <property type="protein sequence ID" value="KQJ89535"/>
    <property type="gene ID" value="BRADI_4g26275v3"/>
</dbReference>
<dbReference type="Gene3D" id="2.170.150.80">
    <property type="entry name" value="NAC domain"/>
    <property type="match status" value="1"/>
</dbReference>
<dbReference type="GO" id="GO:0003677">
    <property type="term" value="F:DNA binding"/>
    <property type="evidence" value="ECO:0007669"/>
    <property type="project" value="UniProtKB-KW"/>
</dbReference>